<protein>
    <submittedName>
        <fullName evidence="4">(African queen) hypothetical protein</fullName>
    </submittedName>
</protein>
<dbReference type="GO" id="GO:0008270">
    <property type="term" value="F:zinc ion binding"/>
    <property type="evidence" value="ECO:0007669"/>
    <property type="project" value="UniProtKB-KW"/>
</dbReference>
<evidence type="ECO:0000256" key="1">
    <source>
        <dbReference type="PROSITE-ProRule" id="PRU00723"/>
    </source>
</evidence>
<feature type="region of interest" description="Disordered" evidence="2">
    <location>
        <begin position="57"/>
        <end position="140"/>
    </location>
</feature>
<feature type="domain" description="C3H1-type" evidence="3">
    <location>
        <begin position="24"/>
        <end position="50"/>
    </location>
</feature>
<sequence>MVEVRLVELRVQLAHHWCGLQVVGCRVVVCRDAAAGTCRRAACRYYHIPVQLPPARCAPPNLTPPPPHTHTHTHTHAHPRPHPSATSSPSTLVVPIPRHPRNGRFVSLVLTLPGGDSPERRERAGSPHPRPPRARLASRE</sequence>
<reference evidence="4" key="1">
    <citation type="submission" date="2021-09" db="EMBL/GenBank/DDBJ databases">
        <authorList>
            <person name="Martin H S."/>
        </authorList>
    </citation>
    <scope>NUCLEOTIDE SEQUENCE</scope>
</reference>
<keyword evidence="1" id="KW-0862">Zinc</keyword>
<evidence type="ECO:0000313" key="5">
    <source>
        <dbReference type="Proteomes" id="UP000789524"/>
    </source>
</evidence>
<name>A0A8J2QXD4_9NEOP</name>
<dbReference type="EMBL" id="CAKASE010000058">
    <property type="protein sequence ID" value="CAG9567337.1"/>
    <property type="molecule type" value="Genomic_DNA"/>
</dbReference>
<organism evidence="4 5">
    <name type="scientific">Danaus chrysippus</name>
    <name type="common">African queen</name>
    <dbReference type="NCBI Taxonomy" id="151541"/>
    <lineage>
        <taxon>Eukaryota</taxon>
        <taxon>Metazoa</taxon>
        <taxon>Ecdysozoa</taxon>
        <taxon>Arthropoda</taxon>
        <taxon>Hexapoda</taxon>
        <taxon>Insecta</taxon>
        <taxon>Pterygota</taxon>
        <taxon>Neoptera</taxon>
        <taxon>Endopterygota</taxon>
        <taxon>Lepidoptera</taxon>
        <taxon>Glossata</taxon>
        <taxon>Ditrysia</taxon>
        <taxon>Papilionoidea</taxon>
        <taxon>Nymphalidae</taxon>
        <taxon>Danainae</taxon>
        <taxon>Danaini</taxon>
        <taxon>Danaina</taxon>
        <taxon>Danaus</taxon>
        <taxon>Anosia</taxon>
    </lineage>
</organism>
<gene>
    <name evidence="4" type="ORF">DCHRY22_LOCUS7620</name>
</gene>
<dbReference type="OrthoDB" id="6285980at2759"/>
<keyword evidence="1" id="KW-0863">Zinc-finger</keyword>
<evidence type="ECO:0000256" key="2">
    <source>
        <dbReference type="SAM" id="MobiDB-lite"/>
    </source>
</evidence>
<dbReference type="InterPro" id="IPR000571">
    <property type="entry name" value="Znf_CCCH"/>
</dbReference>
<keyword evidence="1" id="KW-0479">Metal-binding</keyword>
<dbReference type="PROSITE" id="PS50103">
    <property type="entry name" value="ZF_C3H1"/>
    <property type="match status" value="1"/>
</dbReference>
<feature type="zinc finger region" description="C3H1-type" evidence="1">
    <location>
        <begin position="24"/>
        <end position="50"/>
    </location>
</feature>
<keyword evidence="5" id="KW-1185">Reference proteome</keyword>
<comment type="caution">
    <text evidence="4">The sequence shown here is derived from an EMBL/GenBank/DDBJ whole genome shotgun (WGS) entry which is preliminary data.</text>
</comment>
<dbReference type="Proteomes" id="UP000789524">
    <property type="component" value="Unassembled WGS sequence"/>
</dbReference>
<feature type="compositionally biased region" description="Basic residues" evidence="2">
    <location>
        <begin position="69"/>
        <end position="81"/>
    </location>
</feature>
<dbReference type="AlphaFoldDB" id="A0A8J2QXD4"/>
<evidence type="ECO:0000259" key="3">
    <source>
        <dbReference type="PROSITE" id="PS50103"/>
    </source>
</evidence>
<proteinExistence type="predicted"/>
<evidence type="ECO:0000313" key="4">
    <source>
        <dbReference type="EMBL" id="CAG9567337.1"/>
    </source>
</evidence>
<accession>A0A8J2QXD4</accession>